<keyword evidence="1" id="KW-1133">Transmembrane helix</keyword>
<comment type="caution">
    <text evidence="2">The sequence shown here is derived from an EMBL/GenBank/DDBJ whole genome shotgun (WGS) entry which is preliminary data.</text>
</comment>
<keyword evidence="3" id="KW-1185">Reference proteome</keyword>
<accession>A0A916WPY8</accession>
<sequence length="78" mass="8629">MKPIDDWRQAGRLWSLRICAAAAALFTALAVFTEQLHQLWQQLPPAVQAMIPGHDKIALALFVAVAIARLVQQRSPKA</sequence>
<proteinExistence type="predicted"/>
<dbReference type="RefSeq" id="WP_188657487.1">
    <property type="nucleotide sequence ID" value="NZ_BMIH01000001.1"/>
</dbReference>
<keyword evidence="1" id="KW-0812">Transmembrane</keyword>
<evidence type="ECO:0000313" key="3">
    <source>
        <dbReference type="Proteomes" id="UP000623067"/>
    </source>
</evidence>
<dbReference type="InterPro" id="IPR057700">
    <property type="entry name" value="DUF7940"/>
</dbReference>
<feature type="transmembrane region" description="Helical" evidence="1">
    <location>
        <begin position="57"/>
        <end position="72"/>
    </location>
</feature>
<protein>
    <submittedName>
        <fullName evidence="2">Uncharacterized protein</fullName>
    </submittedName>
</protein>
<reference evidence="2" key="2">
    <citation type="submission" date="2020-09" db="EMBL/GenBank/DDBJ databases">
        <authorList>
            <person name="Sun Q."/>
            <person name="Zhou Y."/>
        </authorList>
    </citation>
    <scope>NUCLEOTIDE SEQUENCE</scope>
    <source>
        <strain evidence="2">CGMCC 1.15330</strain>
    </source>
</reference>
<evidence type="ECO:0000313" key="2">
    <source>
        <dbReference type="EMBL" id="GGB21574.1"/>
    </source>
</evidence>
<evidence type="ECO:0000256" key="1">
    <source>
        <dbReference type="SAM" id="Phobius"/>
    </source>
</evidence>
<dbReference type="EMBL" id="BMIH01000001">
    <property type="protein sequence ID" value="GGB21574.1"/>
    <property type="molecule type" value="Genomic_DNA"/>
</dbReference>
<gene>
    <name evidence="2" type="ORF">GCM10011380_08950</name>
</gene>
<dbReference type="Pfam" id="PF25612">
    <property type="entry name" value="DUF7940"/>
    <property type="match status" value="1"/>
</dbReference>
<name>A0A916WPY8_9SPHN</name>
<organism evidence="2 3">
    <name type="scientific">Sphingomonas metalli</name>
    <dbReference type="NCBI Taxonomy" id="1779358"/>
    <lineage>
        <taxon>Bacteria</taxon>
        <taxon>Pseudomonadati</taxon>
        <taxon>Pseudomonadota</taxon>
        <taxon>Alphaproteobacteria</taxon>
        <taxon>Sphingomonadales</taxon>
        <taxon>Sphingomonadaceae</taxon>
        <taxon>Sphingomonas</taxon>
    </lineage>
</organism>
<dbReference type="Proteomes" id="UP000623067">
    <property type="component" value="Unassembled WGS sequence"/>
</dbReference>
<dbReference type="AlphaFoldDB" id="A0A916WPY8"/>
<reference evidence="2" key="1">
    <citation type="journal article" date="2014" name="Int. J. Syst. Evol. Microbiol.">
        <title>Complete genome sequence of Corynebacterium casei LMG S-19264T (=DSM 44701T), isolated from a smear-ripened cheese.</title>
        <authorList>
            <consortium name="US DOE Joint Genome Institute (JGI-PGF)"/>
            <person name="Walter F."/>
            <person name="Albersmeier A."/>
            <person name="Kalinowski J."/>
            <person name="Ruckert C."/>
        </authorList>
    </citation>
    <scope>NUCLEOTIDE SEQUENCE</scope>
    <source>
        <strain evidence="2">CGMCC 1.15330</strain>
    </source>
</reference>
<keyword evidence="1" id="KW-0472">Membrane</keyword>